<dbReference type="Proteomes" id="UP000480039">
    <property type="component" value="Unassembled WGS sequence"/>
</dbReference>
<reference evidence="2 3" key="1">
    <citation type="submission" date="2019-04" db="EMBL/GenBank/DDBJ databases">
        <title>Genome sequencing of Clostridium botulinum Groups I-IV and Clostridium butyricum.</title>
        <authorList>
            <person name="Brunt J."/>
            <person name="Van Vliet A.H.M."/>
            <person name="Stringer S.C."/>
            <person name="Carter A.T."/>
            <person name="Peck M.W."/>
        </authorList>
    </citation>
    <scope>NUCLEOTIDE SEQUENCE [LARGE SCALE GENOMIC DNA]</scope>
    <source>
        <strain evidence="2 3">Colworth BL30</strain>
    </source>
</reference>
<dbReference type="InterPro" id="IPR013762">
    <property type="entry name" value="Integrase-like_cat_sf"/>
</dbReference>
<organism evidence="2 3">
    <name type="scientific">Clostridium botulinum</name>
    <dbReference type="NCBI Taxonomy" id="1491"/>
    <lineage>
        <taxon>Bacteria</taxon>
        <taxon>Bacillati</taxon>
        <taxon>Bacillota</taxon>
        <taxon>Clostridia</taxon>
        <taxon>Eubacteriales</taxon>
        <taxon>Clostridiaceae</taxon>
        <taxon>Clostridium</taxon>
    </lineage>
</organism>
<dbReference type="EMBL" id="SWQE01000004">
    <property type="protein sequence ID" value="NFJ08708.1"/>
    <property type="molecule type" value="Genomic_DNA"/>
</dbReference>
<protein>
    <submittedName>
        <fullName evidence="2">Site-specific integrase</fullName>
    </submittedName>
</protein>
<accession>A0A846J482</accession>
<comment type="caution">
    <text evidence="2">The sequence shown here is derived from an EMBL/GenBank/DDBJ whole genome shotgun (WGS) entry which is preliminary data.</text>
</comment>
<gene>
    <name evidence="2" type="ORF">FC871_09515</name>
</gene>
<proteinExistence type="predicted"/>
<sequence length="347" mass="40818">MKSNELQKDLIKIIVDDFGAKLTKPEFNQYVTKLRDYFIKYIIEERKYTGKVLDLFKFDLGKTDIINSVIYYVVENENVKSKSAIDDFLIALNMLFEEVINDKYFNQNLNNLQPFSKLSSEIARKIEKDRIKDLKEKETRPAISNEEYIIIVEYLNNMILNSLKAHEVKIIIKLLLLYGFSFDRIIELKTKDYCSEKGTLSIVYGNITNRLNFILELPYELNKLMKSYLEIRNKRYPNAENLFVTTEGTTITHGFLTYTLDNIKKEYDLQKSKSHDNKNTFTNTGLAKYAVIQMILEGMNQSIILDLTGFKEEQFSYCQDYVNELKNLNRNRYVNHIIRGISTYDDI</sequence>
<dbReference type="SUPFAM" id="SSF56349">
    <property type="entry name" value="DNA breaking-rejoining enzymes"/>
    <property type="match status" value="1"/>
</dbReference>
<dbReference type="AlphaFoldDB" id="A0A846J482"/>
<dbReference type="GO" id="GO:0015074">
    <property type="term" value="P:DNA integration"/>
    <property type="evidence" value="ECO:0007669"/>
    <property type="project" value="InterPro"/>
</dbReference>
<dbReference type="InterPro" id="IPR011010">
    <property type="entry name" value="DNA_brk_join_enz"/>
</dbReference>
<dbReference type="Gene3D" id="1.10.443.10">
    <property type="entry name" value="Intergrase catalytic core"/>
    <property type="match status" value="1"/>
</dbReference>
<evidence type="ECO:0000313" key="2">
    <source>
        <dbReference type="EMBL" id="NFJ08708.1"/>
    </source>
</evidence>
<dbReference type="GO" id="GO:0006310">
    <property type="term" value="P:DNA recombination"/>
    <property type="evidence" value="ECO:0007669"/>
    <property type="project" value="UniProtKB-KW"/>
</dbReference>
<evidence type="ECO:0000256" key="1">
    <source>
        <dbReference type="ARBA" id="ARBA00023172"/>
    </source>
</evidence>
<name>A0A846J482_CLOBO</name>
<dbReference type="GO" id="GO:0003677">
    <property type="term" value="F:DNA binding"/>
    <property type="evidence" value="ECO:0007669"/>
    <property type="project" value="InterPro"/>
</dbReference>
<keyword evidence="1" id="KW-0233">DNA recombination</keyword>
<evidence type="ECO:0000313" key="3">
    <source>
        <dbReference type="Proteomes" id="UP000480039"/>
    </source>
</evidence>